<sequence>MLPLPEYKEENGNVYLSLRNKISEHSKTIHDKVVLKIQNKSSSFNQTQRKILGYLFRNQKSIKEDLANFCNTHINTISHHLNYFIEEGIITRLSEKQRAPNALFTLKKH</sequence>
<dbReference type="Proteomes" id="UP000192746">
    <property type="component" value="Unassembled WGS sequence"/>
</dbReference>
<protein>
    <submittedName>
        <fullName evidence="1">Divergent AAA domain-containing protein</fullName>
    </submittedName>
</protein>
<dbReference type="Gene3D" id="1.10.10.10">
    <property type="entry name" value="Winged helix-like DNA-binding domain superfamily/Winged helix DNA-binding domain"/>
    <property type="match status" value="1"/>
</dbReference>
<evidence type="ECO:0000313" key="1">
    <source>
        <dbReference type="EMBL" id="ORL44172.1"/>
    </source>
</evidence>
<dbReference type="EMBL" id="ARYN01000017">
    <property type="protein sequence ID" value="ORL44172.1"/>
    <property type="molecule type" value="Genomic_DNA"/>
</dbReference>
<dbReference type="InterPro" id="IPR036388">
    <property type="entry name" value="WH-like_DNA-bd_sf"/>
</dbReference>
<dbReference type="AlphaFoldDB" id="A0A1Y1T046"/>
<organism evidence="1 2">
    <name type="scientific">Zunongwangia atlantica 22II14-10F7</name>
    <dbReference type="NCBI Taxonomy" id="1185767"/>
    <lineage>
        <taxon>Bacteria</taxon>
        <taxon>Pseudomonadati</taxon>
        <taxon>Bacteroidota</taxon>
        <taxon>Flavobacteriia</taxon>
        <taxon>Flavobacteriales</taxon>
        <taxon>Flavobacteriaceae</taxon>
        <taxon>Zunongwangia</taxon>
    </lineage>
</organism>
<comment type="caution">
    <text evidence="1">The sequence shown here is derived from an EMBL/GenBank/DDBJ whole genome shotgun (WGS) entry which is preliminary data.</text>
</comment>
<name>A0A1Y1T046_9FLAO</name>
<proteinExistence type="predicted"/>
<gene>
    <name evidence="1" type="ORF">IIF7_16832</name>
</gene>
<dbReference type="InterPro" id="IPR036390">
    <property type="entry name" value="WH_DNA-bd_sf"/>
</dbReference>
<reference evidence="1 2" key="1">
    <citation type="submission" date="2013-04" db="EMBL/GenBank/DDBJ databases">
        <title>Zunongwangia sp. 22II14-10F7 Genome Sequencing.</title>
        <authorList>
            <person name="Lai Q."/>
            <person name="Shao Z."/>
        </authorList>
    </citation>
    <scope>NUCLEOTIDE SEQUENCE [LARGE SCALE GENOMIC DNA]</scope>
    <source>
        <strain evidence="1 2">22II14-10F7</strain>
    </source>
</reference>
<keyword evidence="2" id="KW-1185">Reference proteome</keyword>
<dbReference type="SUPFAM" id="SSF46785">
    <property type="entry name" value="Winged helix' DNA-binding domain"/>
    <property type="match status" value="1"/>
</dbReference>
<evidence type="ECO:0000313" key="2">
    <source>
        <dbReference type="Proteomes" id="UP000192746"/>
    </source>
</evidence>
<accession>A0A1Y1T046</accession>